<accession>A0AAV2PN51</accession>
<feature type="non-terminal residue" evidence="1">
    <location>
        <position position="132"/>
    </location>
</feature>
<evidence type="ECO:0000313" key="1">
    <source>
        <dbReference type="EMBL" id="CAL4062218.1"/>
    </source>
</evidence>
<organism evidence="1 2">
    <name type="scientific">Meganyctiphanes norvegica</name>
    <name type="common">Northern krill</name>
    <name type="synonym">Thysanopoda norvegica</name>
    <dbReference type="NCBI Taxonomy" id="48144"/>
    <lineage>
        <taxon>Eukaryota</taxon>
        <taxon>Metazoa</taxon>
        <taxon>Ecdysozoa</taxon>
        <taxon>Arthropoda</taxon>
        <taxon>Crustacea</taxon>
        <taxon>Multicrustacea</taxon>
        <taxon>Malacostraca</taxon>
        <taxon>Eumalacostraca</taxon>
        <taxon>Eucarida</taxon>
        <taxon>Euphausiacea</taxon>
        <taxon>Euphausiidae</taxon>
        <taxon>Meganyctiphanes</taxon>
    </lineage>
</organism>
<protein>
    <submittedName>
        <fullName evidence="1">Uncharacterized protein</fullName>
    </submittedName>
</protein>
<dbReference type="Proteomes" id="UP001497623">
    <property type="component" value="Unassembled WGS sequence"/>
</dbReference>
<gene>
    <name evidence="1" type="ORF">MNOR_LOCUS2517</name>
</gene>
<proteinExistence type="predicted"/>
<reference evidence="1 2" key="1">
    <citation type="submission" date="2024-05" db="EMBL/GenBank/DDBJ databases">
        <authorList>
            <person name="Wallberg A."/>
        </authorList>
    </citation>
    <scope>NUCLEOTIDE SEQUENCE [LARGE SCALE GENOMIC DNA]</scope>
</reference>
<evidence type="ECO:0000313" key="2">
    <source>
        <dbReference type="Proteomes" id="UP001497623"/>
    </source>
</evidence>
<keyword evidence="2" id="KW-1185">Reference proteome</keyword>
<dbReference type="EMBL" id="CAXKWB010000780">
    <property type="protein sequence ID" value="CAL4062218.1"/>
    <property type="molecule type" value="Genomic_DNA"/>
</dbReference>
<dbReference type="AlphaFoldDB" id="A0AAV2PN51"/>
<comment type="caution">
    <text evidence="1">The sequence shown here is derived from an EMBL/GenBank/DDBJ whole genome shotgun (WGS) entry which is preliminary data.</text>
</comment>
<sequence>FSSPGQRWSRPISLALVCKYFLPRGRAICSQWEGLLPRGGISSPFAILISFSISVMSGRYASRKSVYSSLGTKSVFRRPMICRSGCRAKVLFGVASNWWILRSRHFSSDESSSVVEVAELKSWYSTKLASFT</sequence>
<name>A0AAV2PN51_MEGNR</name>
<feature type="non-terminal residue" evidence="1">
    <location>
        <position position="1"/>
    </location>
</feature>